<protein>
    <submittedName>
        <fullName evidence="3">Uncharacterized protein</fullName>
    </submittedName>
</protein>
<gene>
    <name evidence="3" type="ORF">NDU88_004370</name>
</gene>
<feature type="compositionally biased region" description="Basic and acidic residues" evidence="1">
    <location>
        <begin position="110"/>
        <end position="160"/>
    </location>
</feature>
<feature type="transmembrane region" description="Helical" evidence="2">
    <location>
        <begin position="20"/>
        <end position="44"/>
    </location>
</feature>
<evidence type="ECO:0000313" key="4">
    <source>
        <dbReference type="Proteomes" id="UP001066276"/>
    </source>
</evidence>
<proteinExistence type="predicted"/>
<keyword evidence="2" id="KW-1133">Transmembrane helix</keyword>
<dbReference type="AlphaFoldDB" id="A0AAV7WV55"/>
<dbReference type="Proteomes" id="UP001066276">
    <property type="component" value="Chromosome 1_1"/>
</dbReference>
<dbReference type="EMBL" id="JANPWB010000001">
    <property type="protein sequence ID" value="KAJ1216771.1"/>
    <property type="molecule type" value="Genomic_DNA"/>
</dbReference>
<sequence>MGSPAGFFSPPTLPISNIPLVNLLDLLLSGSMCPTVLFCVYAYFRLGVPGCNWDVRRVCSRHYRHHPLPGQRPMTKRESAQGAQVGEGSRRISGSEARRGAERGARRRAEKGARRVAEKGARKGARRGAERGEGKGARRGARREGDGGMRGQEGKGRKNPELYMPTA</sequence>
<organism evidence="3 4">
    <name type="scientific">Pleurodeles waltl</name>
    <name type="common">Iberian ribbed newt</name>
    <dbReference type="NCBI Taxonomy" id="8319"/>
    <lineage>
        <taxon>Eukaryota</taxon>
        <taxon>Metazoa</taxon>
        <taxon>Chordata</taxon>
        <taxon>Craniata</taxon>
        <taxon>Vertebrata</taxon>
        <taxon>Euteleostomi</taxon>
        <taxon>Amphibia</taxon>
        <taxon>Batrachia</taxon>
        <taxon>Caudata</taxon>
        <taxon>Salamandroidea</taxon>
        <taxon>Salamandridae</taxon>
        <taxon>Pleurodelinae</taxon>
        <taxon>Pleurodeles</taxon>
    </lineage>
</organism>
<keyword evidence="2" id="KW-0812">Transmembrane</keyword>
<comment type="caution">
    <text evidence="3">The sequence shown here is derived from an EMBL/GenBank/DDBJ whole genome shotgun (WGS) entry which is preliminary data.</text>
</comment>
<name>A0AAV7WV55_PLEWA</name>
<feature type="region of interest" description="Disordered" evidence="1">
    <location>
        <begin position="66"/>
        <end position="167"/>
    </location>
</feature>
<evidence type="ECO:0000256" key="2">
    <source>
        <dbReference type="SAM" id="Phobius"/>
    </source>
</evidence>
<evidence type="ECO:0000256" key="1">
    <source>
        <dbReference type="SAM" id="MobiDB-lite"/>
    </source>
</evidence>
<keyword evidence="2" id="KW-0472">Membrane</keyword>
<evidence type="ECO:0000313" key="3">
    <source>
        <dbReference type="EMBL" id="KAJ1216771.1"/>
    </source>
</evidence>
<keyword evidence="4" id="KW-1185">Reference proteome</keyword>
<reference evidence="3" key="1">
    <citation type="journal article" date="2022" name="bioRxiv">
        <title>Sequencing and chromosome-scale assembly of the giantPleurodeles waltlgenome.</title>
        <authorList>
            <person name="Brown T."/>
            <person name="Elewa A."/>
            <person name="Iarovenko S."/>
            <person name="Subramanian E."/>
            <person name="Araus A.J."/>
            <person name="Petzold A."/>
            <person name="Susuki M."/>
            <person name="Suzuki K.-i.T."/>
            <person name="Hayashi T."/>
            <person name="Toyoda A."/>
            <person name="Oliveira C."/>
            <person name="Osipova E."/>
            <person name="Leigh N.D."/>
            <person name="Simon A."/>
            <person name="Yun M.H."/>
        </authorList>
    </citation>
    <scope>NUCLEOTIDE SEQUENCE</scope>
    <source>
        <strain evidence="3">20211129_DDA</strain>
        <tissue evidence="3">Liver</tissue>
    </source>
</reference>
<accession>A0AAV7WV55</accession>